<reference evidence="1 3" key="2">
    <citation type="submission" date="2018-06" db="EMBL/GenBank/DDBJ databases">
        <title>Genomic Encyclopedia of Type Strains, Phase III (KMG-III): the genomes of soil and plant-associated and newly described type strains.</title>
        <authorList>
            <person name="Whitman W."/>
        </authorList>
    </citation>
    <scope>NUCLEOTIDE SEQUENCE [LARGE SCALE GENOMIC DNA]</scope>
    <source>
        <strain evidence="1 3">CGMCC 1.15366</strain>
    </source>
</reference>
<keyword evidence="4" id="KW-1185">Reference proteome</keyword>
<dbReference type="InterPro" id="IPR029044">
    <property type="entry name" value="Nucleotide-diphossugar_trans"/>
</dbReference>
<accession>A0A327X4I1</accession>
<evidence type="ECO:0000313" key="3">
    <source>
        <dbReference type="Proteomes" id="UP000249203"/>
    </source>
</evidence>
<name>A0A327X4I1_9GAMM</name>
<dbReference type="Proteomes" id="UP000249203">
    <property type="component" value="Unassembled WGS sequence"/>
</dbReference>
<dbReference type="EMBL" id="QLMD01000002">
    <property type="protein sequence ID" value="RAK00609.1"/>
    <property type="molecule type" value="Genomic_DNA"/>
</dbReference>
<gene>
    <name evidence="1" type="ORF">B0I24_10234</name>
    <name evidence="2" type="ORF">CWE07_05405</name>
</gene>
<organism evidence="1 3">
    <name type="scientific">Aliidiomarina maris</name>
    <dbReference type="NCBI Taxonomy" id="531312"/>
    <lineage>
        <taxon>Bacteria</taxon>
        <taxon>Pseudomonadati</taxon>
        <taxon>Pseudomonadota</taxon>
        <taxon>Gammaproteobacteria</taxon>
        <taxon>Alteromonadales</taxon>
        <taxon>Idiomarinaceae</taxon>
        <taxon>Aliidiomarina</taxon>
    </lineage>
</organism>
<dbReference type="EMBL" id="PIPK01000003">
    <property type="protein sequence ID" value="RUO27379.1"/>
    <property type="molecule type" value="Genomic_DNA"/>
</dbReference>
<protein>
    <submittedName>
        <fullName evidence="2">Glycosyltransferase</fullName>
    </submittedName>
</protein>
<dbReference type="Proteomes" id="UP000287865">
    <property type="component" value="Unassembled WGS sequence"/>
</dbReference>
<sequence>MSQPVNIICIKWGQKYGSDYVNRLRAMVSRHLSLPHRFVCFTDDPTGIDENLGIEVQAIPKIGFADFDNFEPWSKGHGWLKVTSFADPLSDLTGPTIFLDLDIVIVDSIDCFFEPEGEFRVIKEWDKSDATGNTSVYRFEAGAHSDLIELLKTQKDKVLREVRNEQEFVTLNLHRQGKLDYWPKGWCVSFKRHCMPKGIMQWFKTASIPDGAKIVIFHGKPHPDDAIIGRSGKWYRHVKPVPWIAENWK</sequence>
<dbReference type="RefSeq" id="WP_111568408.1">
    <property type="nucleotide sequence ID" value="NZ_PIPK01000003.1"/>
</dbReference>
<evidence type="ECO:0000313" key="4">
    <source>
        <dbReference type="Proteomes" id="UP000287865"/>
    </source>
</evidence>
<evidence type="ECO:0000313" key="1">
    <source>
        <dbReference type="EMBL" id="RAK00609.1"/>
    </source>
</evidence>
<proteinExistence type="predicted"/>
<dbReference type="SUPFAM" id="SSF53448">
    <property type="entry name" value="Nucleotide-diphospho-sugar transferases"/>
    <property type="match status" value="1"/>
</dbReference>
<comment type="caution">
    <text evidence="1">The sequence shown here is derived from an EMBL/GenBank/DDBJ whole genome shotgun (WGS) entry which is preliminary data.</text>
</comment>
<reference evidence="2 4" key="1">
    <citation type="journal article" date="2018" name="Front. Microbiol.">
        <title>Genome-Based Analysis Reveals the Taxonomy and Diversity of the Family Idiomarinaceae.</title>
        <authorList>
            <person name="Liu Y."/>
            <person name="Lai Q."/>
            <person name="Shao Z."/>
        </authorList>
    </citation>
    <scope>NUCLEOTIDE SEQUENCE [LARGE SCALE GENOMIC DNA]</scope>
    <source>
        <strain evidence="2 4">CF12-14</strain>
    </source>
</reference>
<dbReference type="OrthoDB" id="564871at2"/>
<evidence type="ECO:0000313" key="2">
    <source>
        <dbReference type="EMBL" id="RUO27379.1"/>
    </source>
</evidence>
<dbReference type="AlphaFoldDB" id="A0A327X4I1"/>